<evidence type="ECO:0000313" key="1">
    <source>
        <dbReference type="EMBL" id="MDQ9169462.1"/>
    </source>
</evidence>
<keyword evidence="2" id="KW-1185">Reference proteome</keyword>
<dbReference type="RefSeq" id="WP_338435361.1">
    <property type="nucleotide sequence ID" value="NZ_JAUYVH010000001.1"/>
</dbReference>
<dbReference type="Gene3D" id="1.10.1660.10">
    <property type="match status" value="1"/>
</dbReference>
<gene>
    <name evidence="1" type="ORF">Q8A64_03445</name>
</gene>
<organism evidence="1 2">
    <name type="scientific">Keguizhuia sedimenti</name>
    <dbReference type="NCBI Taxonomy" id="3064264"/>
    <lineage>
        <taxon>Bacteria</taxon>
        <taxon>Pseudomonadati</taxon>
        <taxon>Pseudomonadota</taxon>
        <taxon>Betaproteobacteria</taxon>
        <taxon>Burkholderiales</taxon>
        <taxon>Oxalobacteraceae</taxon>
        <taxon>Keguizhuia</taxon>
    </lineage>
</organism>
<comment type="caution">
    <text evidence="1">The sequence shown here is derived from an EMBL/GenBank/DDBJ whole genome shotgun (WGS) entry which is preliminary data.</text>
</comment>
<evidence type="ECO:0000313" key="2">
    <source>
        <dbReference type="Proteomes" id="UP001225596"/>
    </source>
</evidence>
<protein>
    <submittedName>
        <fullName evidence="1">Chaperone modulator CbpM</fullName>
    </submittedName>
</protein>
<dbReference type="Pfam" id="PF13591">
    <property type="entry name" value="MerR_2"/>
    <property type="match status" value="1"/>
</dbReference>
<sequence length="108" mass="12428">MREQAIVCLLEEVRLTLGELSASCRVSPEWVIEHVSAGVLLNEAPPEPAQWRFSGEDLRRARRLFQLERDFDANPELAGLVVDLFDELERLRSRLRRLGADFDGPHFQ</sequence>
<dbReference type="EMBL" id="JAUYVH010000001">
    <property type="protein sequence ID" value="MDQ9169462.1"/>
    <property type="molecule type" value="Genomic_DNA"/>
</dbReference>
<dbReference type="Proteomes" id="UP001225596">
    <property type="component" value="Unassembled WGS sequence"/>
</dbReference>
<reference evidence="1 2" key="1">
    <citation type="submission" date="2023-08" db="EMBL/GenBank/DDBJ databases">
        <title>Oxalobacteraceae gen .nov., isolated from river sludge outside the plant.</title>
        <authorList>
            <person name="Zhao S.Y."/>
        </authorList>
    </citation>
    <scope>NUCLEOTIDE SEQUENCE [LARGE SCALE GENOMIC DNA]</scope>
    <source>
        <strain evidence="1 2">R-40</strain>
    </source>
</reference>
<proteinExistence type="predicted"/>
<name>A0ABU1BKD2_9BURK</name>
<accession>A0ABU1BKD2</accession>